<dbReference type="Proteomes" id="UP001549921">
    <property type="component" value="Unassembled WGS sequence"/>
</dbReference>
<dbReference type="EMBL" id="JBEUOH010000017">
    <property type="protein sequence ID" value="KAL0870844.1"/>
    <property type="molecule type" value="Genomic_DNA"/>
</dbReference>
<evidence type="ECO:0000313" key="5">
    <source>
        <dbReference type="Proteomes" id="UP001549921"/>
    </source>
</evidence>
<comment type="caution">
    <text evidence="2">The sequence shown here is derived from an EMBL/GenBank/DDBJ whole genome shotgun (WGS) entry which is preliminary data.</text>
</comment>
<name>A0ABD0SNJ4_LOXSC</name>
<dbReference type="Proteomes" id="UP001549920">
    <property type="component" value="Unassembled WGS sequence"/>
</dbReference>
<feature type="domain" description="MADF" evidence="1">
    <location>
        <begin position="13"/>
        <end position="96"/>
    </location>
</feature>
<accession>A0ABD0SNJ4</accession>
<organism evidence="2 5">
    <name type="scientific">Loxostege sticticalis</name>
    <name type="common">Beet webworm moth</name>
    <dbReference type="NCBI Taxonomy" id="481309"/>
    <lineage>
        <taxon>Eukaryota</taxon>
        <taxon>Metazoa</taxon>
        <taxon>Ecdysozoa</taxon>
        <taxon>Arthropoda</taxon>
        <taxon>Hexapoda</taxon>
        <taxon>Insecta</taxon>
        <taxon>Pterygota</taxon>
        <taxon>Neoptera</taxon>
        <taxon>Endopterygota</taxon>
        <taxon>Lepidoptera</taxon>
        <taxon>Glossata</taxon>
        <taxon>Ditrysia</taxon>
        <taxon>Pyraloidea</taxon>
        <taxon>Crambidae</taxon>
        <taxon>Pyraustinae</taxon>
        <taxon>Loxostege</taxon>
    </lineage>
</organism>
<gene>
    <name evidence="3" type="ORF">ABMA27_004688</name>
    <name evidence="2" type="ORF">ABMA28_004890</name>
</gene>
<dbReference type="AlphaFoldDB" id="A0ABD0SNJ4"/>
<protein>
    <recommendedName>
        <fullName evidence="1">MADF domain-containing protein</fullName>
    </recommendedName>
</protein>
<dbReference type="PROSITE" id="PS51029">
    <property type="entry name" value="MADF"/>
    <property type="match status" value="1"/>
</dbReference>
<dbReference type="SMART" id="SM00595">
    <property type="entry name" value="MADF"/>
    <property type="match status" value="1"/>
</dbReference>
<dbReference type="Pfam" id="PF10545">
    <property type="entry name" value="MADF_DNA_bdg"/>
    <property type="match status" value="1"/>
</dbReference>
<dbReference type="EMBL" id="JBEDNZ010000017">
    <property type="protein sequence ID" value="KAL0821407.1"/>
    <property type="molecule type" value="Genomic_DNA"/>
</dbReference>
<sequence>MTEVEWTNDLVIRLINEYKQRPELWDCAHELYRVPTAKYEAWSELAIAFECDIADLRKKLNSVFASHRREKGKVRCGGRSTWFLYKHLSFLPNHLESAHDDVTIHIPTVSEVKPQRVVESEQSSDNDFENGHEDIVIKEEPVSDGIHRRMKPHSKPRLTKPIRRRVIEKVSSSASKLDSRLLETLRLLRRSDLSRKKDECDSFGEYIADSLRKHDDKTQSMIKQAINNILFEQEMKKYNTHQYTVVINECLDENPLHLDHGDK</sequence>
<evidence type="ECO:0000313" key="2">
    <source>
        <dbReference type="EMBL" id="KAL0821407.1"/>
    </source>
</evidence>
<keyword evidence="4" id="KW-1185">Reference proteome</keyword>
<dbReference type="InterPro" id="IPR006578">
    <property type="entry name" value="MADF-dom"/>
</dbReference>
<dbReference type="PANTHER" id="PTHR21505:SF12">
    <property type="entry name" value="MADF DOMAIN-CONTAINING PROTEIN-RELATED"/>
    <property type="match status" value="1"/>
</dbReference>
<proteinExistence type="predicted"/>
<reference evidence="4 5" key="1">
    <citation type="submission" date="2024-06" db="EMBL/GenBank/DDBJ databases">
        <title>A chromosome-level genome assembly of beet webworm, Loxostege sticticalis.</title>
        <authorList>
            <person name="Zhang Y."/>
        </authorList>
    </citation>
    <scope>NUCLEOTIDE SEQUENCE [LARGE SCALE GENOMIC DNA]</scope>
    <source>
        <strain evidence="3">AQ026</strain>
        <strain evidence="2">AQ028</strain>
        <tissue evidence="2">Male pupae</tissue>
        <tissue evidence="3">Whole body</tissue>
    </source>
</reference>
<dbReference type="PANTHER" id="PTHR21505">
    <property type="entry name" value="MADF DOMAIN-CONTAINING PROTEIN-RELATED"/>
    <property type="match status" value="1"/>
</dbReference>
<evidence type="ECO:0000259" key="1">
    <source>
        <dbReference type="PROSITE" id="PS51029"/>
    </source>
</evidence>
<evidence type="ECO:0000313" key="4">
    <source>
        <dbReference type="Proteomes" id="UP001549920"/>
    </source>
</evidence>
<evidence type="ECO:0000313" key="3">
    <source>
        <dbReference type="EMBL" id="KAL0870844.1"/>
    </source>
</evidence>